<feature type="region of interest" description="Disordered" evidence="1">
    <location>
        <begin position="41"/>
        <end position="60"/>
    </location>
</feature>
<evidence type="ECO:0000313" key="2">
    <source>
        <dbReference type="EMBL" id="KFK32659.1"/>
    </source>
</evidence>
<keyword evidence="3" id="KW-1185">Reference proteome</keyword>
<protein>
    <submittedName>
        <fullName evidence="2">Uncharacterized protein</fullName>
    </submittedName>
</protein>
<dbReference type="Proteomes" id="UP000029120">
    <property type="component" value="Chromosome 6"/>
</dbReference>
<evidence type="ECO:0000313" key="3">
    <source>
        <dbReference type="Proteomes" id="UP000029120"/>
    </source>
</evidence>
<sequence>MTSVNLPPMIVSSPPSSAMTINPELLNLVAGQWLSLPVSLSRSLPPKPPDPPDPPDSSRFDIDSLQRLLCDYCFSIQTVTTPPSHTTNSSPPLTGGKLHHCRFISISPIDLSGTRSRVISIISTGGGLQFQCSTASTVVSGSARLSSPEELSRRSDSTNHRMGEMVIMGFYDCKFLMGLSMSCTFKPNLDMEFSDFSGPLPLVPRYRFSKILYAFELKFSGFSNPVIYRCERLIPPSSISLRMVEFPSFKPGPSKSQWKVTIPRISGYAAKTLLTYLGHALDLPSILCDDLSALCFIAFQLCCSNFGGCLIRSLLSCTLLS</sequence>
<name>A0A087GS07_ARAAL</name>
<feature type="compositionally biased region" description="Pro residues" evidence="1">
    <location>
        <begin position="45"/>
        <end position="55"/>
    </location>
</feature>
<proteinExistence type="predicted"/>
<evidence type="ECO:0000256" key="1">
    <source>
        <dbReference type="SAM" id="MobiDB-lite"/>
    </source>
</evidence>
<dbReference type="OrthoDB" id="10656070at2759"/>
<organism evidence="2 3">
    <name type="scientific">Arabis alpina</name>
    <name type="common">Alpine rock-cress</name>
    <dbReference type="NCBI Taxonomy" id="50452"/>
    <lineage>
        <taxon>Eukaryota</taxon>
        <taxon>Viridiplantae</taxon>
        <taxon>Streptophyta</taxon>
        <taxon>Embryophyta</taxon>
        <taxon>Tracheophyta</taxon>
        <taxon>Spermatophyta</taxon>
        <taxon>Magnoliopsida</taxon>
        <taxon>eudicotyledons</taxon>
        <taxon>Gunneridae</taxon>
        <taxon>Pentapetalae</taxon>
        <taxon>rosids</taxon>
        <taxon>malvids</taxon>
        <taxon>Brassicales</taxon>
        <taxon>Brassicaceae</taxon>
        <taxon>Arabideae</taxon>
        <taxon>Arabis</taxon>
    </lineage>
</organism>
<dbReference type="EMBL" id="CM002874">
    <property type="protein sequence ID" value="KFK32659.1"/>
    <property type="molecule type" value="Genomic_DNA"/>
</dbReference>
<dbReference type="AlphaFoldDB" id="A0A087GS07"/>
<accession>A0A087GS07</accession>
<gene>
    <name evidence="2" type="ordered locus">AALP_Aa6g271800</name>
</gene>
<reference evidence="3" key="1">
    <citation type="journal article" date="2015" name="Nat. Plants">
        <title>Genome expansion of Arabis alpina linked with retrotransposition and reduced symmetric DNA methylation.</title>
        <authorList>
            <person name="Willing E.M."/>
            <person name="Rawat V."/>
            <person name="Mandakova T."/>
            <person name="Maumus F."/>
            <person name="James G.V."/>
            <person name="Nordstroem K.J."/>
            <person name="Becker C."/>
            <person name="Warthmann N."/>
            <person name="Chica C."/>
            <person name="Szarzynska B."/>
            <person name="Zytnicki M."/>
            <person name="Albani M.C."/>
            <person name="Kiefer C."/>
            <person name="Bergonzi S."/>
            <person name="Castaings L."/>
            <person name="Mateos J.L."/>
            <person name="Berns M.C."/>
            <person name="Bujdoso N."/>
            <person name="Piofczyk T."/>
            <person name="de Lorenzo L."/>
            <person name="Barrero-Sicilia C."/>
            <person name="Mateos I."/>
            <person name="Piednoel M."/>
            <person name="Hagmann J."/>
            <person name="Chen-Min-Tao R."/>
            <person name="Iglesias-Fernandez R."/>
            <person name="Schuster S.C."/>
            <person name="Alonso-Blanco C."/>
            <person name="Roudier F."/>
            <person name="Carbonero P."/>
            <person name="Paz-Ares J."/>
            <person name="Davis S.J."/>
            <person name="Pecinka A."/>
            <person name="Quesneville H."/>
            <person name="Colot V."/>
            <person name="Lysak M.A."/>
            <person name="Weigel D."/>
            <person name="Coupland G."/>
            <person name="Schneeberger K."/>
        </authorList>
    </citation>
    <scope>NUCLEOTIDE SEQUENCE [LARGE SCALE GENOMIC DNA]</scope>
    <source>
        <strain evidence="3">cv. Pajares</strain>
    </source>
</reference>
<dbReference type="Gramene" id="KFK32659">
    <property type="protein sequence ID" value="KFK32659"/>
    <property type="gene ID" value="AALP_AA6G271800"/>
</dbReference>